<protein>
    <recommendedName>
        <fullName evidence="4">pantothenate kinase</fullName>
        <ecNumber evidence="4">2.7.1.33</ecNumber>
    </recommendedName>
</protein>
<accession>A0A183IJ34</accession>
<evidence type="ECO:0000256" key="6">
    <source>
        <dbReference type="ARBA" id="ARBA00022679"/>
    </source>
</evidence>
<keyword evidence="12" id="KW-0472">Membrane</keyword>
<evidence type="ECO:0000256" key="10">
    <source>
        <dbReference type="ARBA" id="ARBA00022993"/>
    </source>
</evidence>
<dbReference type="GO" id="GO:0005829">
    <property type="term" value="C:cytosol"/>
    <property type="evidence" value="ECO:0007669"/>
    <property type="project" value="TreeGrafter"/>
</dbReference>
<evidence type="ECO:0000256" key="9">
    <source>
        <dbReference type="ARBA" id="ARBA00022840"/>
    </source>
</evidence>
<dbReference type="PANTHER" id="PTHR12280:SF30">
    <property type="entry name" value="FUMBLE"/>
    <property type="match status" value="1"/>
</dbReference>
<name>A0A183IJ34_9BILA</name>
<evidence type="ECO:0000313" key="14">
    <source>
        <dbReference type="Proteomes" id="UP000270296"/>
    </source>
</evidence>
<feature type="transmembrane region" description="Helical" evidence="12">
    <location>
        <begin position="353"/>
        <end position="373"/>
    </location>
</feature>
<dbReference type="GO" id="GO:0015937">
    <property type="term" value="P:coenzyme A biosynthetic process"/>
    <property type="evidence" value="ECO:0007669"/>
    <property type="project" value="UniProtKB-KW"/>
</dbReference>
<evidence type="ECO:0000256" key="8">
    <source>
        <dbReference type="ARBA" id="ARBA00022777"/>
    </source>
</evidence>
<comment type="similarity">
    <text evidence="11">Belongs to the type II pantothenate kinase family.</text>
</comment>
<keyword evidence="6" id="KW-0808">Transferase</keyword>
<evidence type="ECO:0000256" key="2">
    <source>
        <dbReference type="ARBA" id="ARBA00004496"/>
    </source>
</evidence>
<gene>
    <name evidence="13" type="ORF">SBAD_LOCUS3630</name>
</gene>
<dbReference type="FunFam" id="3.30.420.40:FF:000025">
    <property type="entry name" value="pantothenate kinase 2, mitochondrial"/>
    <property type="match status" value="1"/>
</dbReference>
<dbReference type="Gene3D" id="3.30.420.40">
    <property type="match status" value="1"/>
</dbReference>
<dbReference type="OrthoDB" id="275583at2759"/>
<dbReference type="Proteomes" id="UP000270296">
    <property type="component" value="Unassembled WGS sequence"/>
</dbReference>
<proteinExistence type="inferred from homology"/>
<dbReference type="SUPFAM" id="SSF53067">
    <property type="entry name" value="Actin-like ATPase domain"/>
    <property type="match status" value="2"/>
</dbReference>
<dbReference type="GO" id="GO:0004594">
    <property type="term" value="F:pantothenate kinase activity"/>
    <property type="evidence" value="ECO:0007669"/>
    <property type="project" value="UniProtKB-EC"/>
</dbReference>
<keyword evidence="9" id="KW-0067">ATP-binding</keyword>
<evidence type="ECO:0000256" key="11">
    <source>
        <dbReference type="ARBA" id="ARBA00060870"/>
    </source>
</evidence>
<sequence length="383" mass="42074">MNSADRRMLCEAGNCLMNGDNTACNSLDVSDEEITFDACRRRRSYSLSQPPVPWFGIDIGGTLVKIVYFEITDGALTETGSAESVVAQTIRRYLTGNVAYGSTGFRDAHLQLENQTINGRTGTLHFIRFPTSDMPAFLNLAEKKGFASCSSTVCATGGGAYLYENVAEERLNLRFHKFDELHSLITGIRYIVDHNPTECYYYENPLDESTCRRAVFLRSLGPRFLVVNIGSGVSVLAVDGPDKFRRVTGTSLGGGMFFGLCCLLTGCETFEEAIKLSQKGDNLKVDKLVRDIYGGDYSLFNLKGDTVASSFGNMIHPDKRATATKEDLARSALVTVTSNITSIAYMCAKNEVLILYLQGYFGAVGCLMNLMCLSETKRAKSLQ</sequence>
<evidence type="ECO:0000256" key="5">
    <source>
        <dbReference type="ARBA" id="ARBA00022490"/>
    </source>
</evidence>
<comment type="catalytic activity">
    <reaction evidence="1">
        <text>(R)-pantothenate + ATP = (R)-4'-phosphopantothenate + ADP + H(+)</text>
        <dbReference type="Rhea" id="RHEA:16373"/>
        <dbReference type="ChEBI" id="CHEBI:10986"/>
        <dbReference type="ChEBI" id="CHEBI:15378"/>
        <dbReference type="ChEBI" id="CHEBI:29032"/>
        <dbReference type="ChEBI" id="CHEBI:30616"/>
        <dbReference type="ChEBI" id="CHEBI:456216"/>
        <dbReference type="EC" id="2.7.1.33"/>
    </reaction>
</comment>
<dbReference type="InterPro" id="IPR043129">
    <property type="entry name" value="ATPase_NBD"/>
</dbReference>
<dbReference type="Gene3D" id="3.30.420.510">
    <property type="match status" value="1"/>
</dbReference>
<dbReference type="PANTHER" id="PTHR12280">
    <property type="entry name" value="PANTOTHENATE KINASE"/>
    <property type="match status" value="1"/>
</dbReference>
<keyword evidence="7" id="KW-0547">Nucleotide-binding</keyword>
<dbReference type="GO" id="GO:0005634">
    <property type="term" value="C:nucleus"/>
    <property type="evidence" value="ECO:0007669"/>
    <property type="project" value="TreeGrafter"/>
</dbReference>
<evidence type="ECO:0000256" key="7">
    <source>
        <dbReference type="ARBA" id="ARBA00022741"/>
    </source>
</evidence>
<dbReference type="CDD" id="cd24122">
    <property type="entry name" value="ASKHA_NBD_PanK-II_Pank1-like"/>
    <property type="match status" value="1"/>
</dbReference>
<dbReference type="Pfam" id="PF03630">
    <property type="entry name" value="Fumble"/>
    <property type="match status" value="1"/>
</dbReference>
<keyword evidence="12" id="KW-1133">Transmembrane helix</keyword>
<evidence type="ECO:0000256" key="4">
    <source>
        <dbReference type="ARBA" id="ARBA00012102"/>
    </source>
</evidence>
<dbReference type="EC" id="2.7.1.33" evidence="4"/>
<reference evidence="13 14" key="2">
    <citation type="submission" date="2018-11" db="EMBL/GenBank/DDBJ databases">
        <authorList>
            <consortium name="Pathogen Informatics"/>
        </authorList>
    </citation>
    <scope>NUCLEOTIDE SEQUENCE [LARGE SCALE GENOMIC DNA]</scope>
</reference>
<dbReference type="EMBL" id="UZAM01007854">
    <property type="protein sequence ID" value="VDP01845.1"/>
    <property type="molecule type" value="Genomic_DNA"/>
</dbReference>
<dbReference type="InterPro" id="IPR004567">
    <property type="entry name" value="Type_II_PanK"/>
</dbReference>
<keyword evidence="12" id="KW-0812">Transmembrane</keyword>
<evidence type="ECO:0000313" key="13">
    <source>
        <dbReference type="EMBL" id="VDP01845.1"/>
    </source>
</evidence>
<keyword evidence="14" id="KW-1185">Reference proteome</keyword>
<evidence type="ECO:0000256" key="12">
    <source>
        <dbReference type="SAM" id="Phobius"/>
    </source>
</evidence>
<dbReference type="WBParaSite" id="SBAD_0000379401-mRNA-1">
    <property type="protein sequence ID" value="SBAD_0000379401-mRNA-1"/>
    <property type="gene ID" value="SBAD_0000379401"/>
</dbReference>
<reference evidence="15" key="1">
    <citation type="submission" date="2016-06" db="UniProtKB">
        <authorList>
            <consortium name="WormBaseParasite"/>
        </authorList>
    </citation>
    <scope>IDENTIFICATION</scope>
</reference>
<evidence type="ECO:0000313" key="15">
    <source>
        <dbReference type="WBParaSite" id="SBAD_0000379401-mRNA-1"/>
    </source>
</evidence>
<keyword evidence="10" id="KW-0173">Coenzyme A biosynthesis</keyword>
<comment type="subcellular location">
    <subcellularLocation>
        <location evidence="2">Cytoplasm</location>
    </subcellularLocation>
</comment>
<organism evidence="15">
    <name type="scientific">Soboliphyme baturini</name>
    <dbReference type="NCBI Taxonomy" id="241478"/>
    <lineage>
        <taxon>Eukaryota</taxon>
        <taxon>Metazoa</taxon>
        <taxon>Ecdysozoa</taxon>
        <taxon>Nematoda</taxon>
        <taxon>Enoplea</taxon>
        <taxon>Dorylaimia</taxon>
        <taxon>Dioctophymatida</taxon>
        <taxon>Dioctophymatoidea</taxon>
        <taxon>Soboliphymatidae</taxon>
        <taxon>Soboliphyme</taxon>
    </lineage>
</organism>
<keyword evidence="8" id="KW-0418">Kinase</keyword>
<keyword evidence="5" id="KW-0963">Cytoplasm</keyword>
<evidence type="ECO:0000256" key="1">
    <source>
        <dbReference type="ARBA" id="ARBA00001206"/>
    </source>
</evidence>
<comment type="pathway">
    <text evidence="3">Cofactor biosynthesis; coenzyme A biosynthesis; CoA from (R)-pantothenate: step 1/5.</text>
</comment>
<dbReference type="GO" id="GO:0005524">
    <property type="term" value="F:ATP binding"/>
    <property type="evidence" value="ECO:0007669"/>
    <property type="project" value="UniProtKB-KW"/>
</dbReference>
<dbReference type="NCBIfam" id="TIGR00555">
    <property type="entry name" value="panK_eukar"/>
    <property type="match status" value="1"/>
</dbReference>
<evidence type="ECO:0000256" key="3">
    <source>
        <dbReference type="ARBA" id="ARBA00005225"/>
    </source>
</evidence>
<dbReference type="AlphaFoldDB" id="A0A183IJ34"/>